<proteinExistence type="inferred from homology"/>
<reference evidence="3" key="1">
    <citation type="journal article" date="2019" name="Beilstein J. Org. Chem.">
        <title>Nanangenines: drimane sesquiterpenoids as the dominant metabolite cohort of a novel Australian fungus, Aspergillus nanangensis.</title>
        <authorList>
            <person name="Lacey H.J."/>
            <person name="Gilchrist C.L.M."/>
            <person name="Crombie A."/>
            <person name="Kalaitzis J.A."/>
            <person name="Vuong D."/>
            <person name="Rutledge P.J."/>
            <person name="Turner P."/>
            <person name="Pitt J.I."/>
            <person name="Lacey E."/>
            <person name="Chooi Y.H."/>
            <person name="Piggott A.M."/>
        </authorList>
    </citation>
    <scope>NUCLEOTIDE SEQUENCE</scope>
    <source>
        <strain evidence="3">MST-FP2251</strain>
    </source>
</reference>
<dbReference type="InterPro" id="IPR038765">
    <property type="entry name" value="Papain-like_cys_pep_sf"/>
</dbReference>
<dbReference type="Gene3D" id="3.30.2140.20">
    <property type="match status" value="1"/>
</dbReference>
<evidence type="ECO:0000313" key="3">
    <source>
        <dbReference type="EMBL" id="KAF9885329.1"/>
    </source>
</evidence>
<keyword evidence="2" id="KW-0808">Transferase</keyword>
<evidence type="ECO:0000256" key="2">
    <source>
        <dbReference type="RuleBase" id="RU003452"/>
    </source>
</evidence>
<protein>
    <submittedName>
        <fullName evidence="3">DUF1279 super</fullName>
    </submittedName>
</protein>
<evidence type="ECO:0000313" key="4">
    <source>
        <dbReference type="Proteomes" id="UP001194746"/>
    </source>
</evidence>
<comment type="caution">
    <text evidence="3">The sequence shown here is derived from an EMBL/GenBank/DDBJ whole genome shotgun (WGS) entry which is preliminary data.</text>
</comment>
<dbReference type="GO" id="GO:0016407">
    <property type="term" value="F:acetyltransferase activity"/>
    <property type="evidence" value="ECO:0007669"/>
    <property type="project" value="InterPro"/>
</dbReference>
<dbReference type="Pfam" id="PF00797">
    <property type="entry name" value="Acetyltransf_2"/>
    <property type="match status" value="1"/>
</dbReference>
<evidence type="ECO:0000256" key="1">
    <source>
        <dbReference type="ARBA" id="ARBA00006547"/>
    </source>
</evidence>
<dbReference type="PRINTS" id="PR01543">
    <property type="entry name" value="ANATRNSFRASE"/>
</dbReference>
<name>A0AAD4GPK1_ASPNN</name>
<organism evidence="3 4">
    <name type="scientific">Aspergillus nanangensis</name>
    <dbReference type="NCBI Taxonomy" id="2582783"/>
    <lineage>
        <taxon>Eukaryota</taxon>
        <taxon>Fungi</taxon>
        <taxon>Dikarya</taxon>
        <taxon>Ascomycota</taxon>
        <taxon>Pezizomycotina</taxon>
        <taxon>Eurotiomycetes</taxon>
        <taxon>Eurotiomycetidae</taxon>
        <taxon>Eurotiales</taxon>
        <taxon>Aspergillaceae</taxon>
        <taxon>Aspergillus</taxon>
        <taxon>Aspergillus subgen. Circumdati</taxon>
    </lineage>
</organism>
<keyword evidence="4" id="KW-1185">Reference proteome</keyword>
<dbReference type="EMBL" id="VCAU01000098">
    <property type="protein sequence ID" value="KAF9885329.1"/>
    <property type="molecule type" value="Genomic_DNA"/>
</dbReference>
<keyword evidence="2" id="KW-0012">Acyltransferase</keyword>
<dbReference type="InterPro" id="IPR053710">
    <property type="entry name" value="Arylamine_NAT_domain_sf"/>
</dbReference>
<comment type="similarity">
    <text evidence="1 2">Belongs to the arylamine N-acetyltransferase family.</text>
</comment>
<dbReference type="InterPro" id="IPR001447">
    <property type="entry name" value="Arylamine_N-AcTrfase"/>
</dbReference>
<accession>A0AAD4GPK1</accession>
<dbReference type="PANTHER" id="PTHR11786">
    <property type="entry name" value="N-HYDROXYARYLAMINE O-ACETYLTRANSFERASE"/>
    <property type="match status" value="1"/>
</dbReference>
<sequence>MVSISDLGPDQINQYFAHIQLPSEFQGRGLNLEFLSVIHTHHISRIPYENVALHYSKTPGISLNIAEIYDKFVVKGRGGYCMEHNIFLCHVLRFLGFQVYLTGARLHRDANSSAPGWSGWEHAVNIVTLSNKAQYLVDVGYGGDGPTIPVPLDAACMPMPNLGTQELRLLHGSAPGLSDGCGQDNLWTYQLQNGPDQPWRSGYSFYEIEFFPRDFEVINFYTSQSPAGVLTNRVLVIRFLREQGRICGKVVLNQNEVKKNIGEEERVKILRDYFGIDLTREEQDAIVGRKSALA</sequence>
<dbReference type="SUPFAM" id="SSF54001">
    <property type="entry name" value="Cysteine proteinases"/>
    <property type="match status" value="1"/>
</dbReference>
<dbReference type="Proteomes" id="UP001194746">
    <property type="component" value="Unassembled WGS sequence"/>
</dbReference>
<gene>
    <name evidence="3" type="primary">NAT2</name>
    <name evidence="3" type="ORF">FE257_013046</name>
</gene>
<dbReference type="PANTHER" id="PTHR11786:SF0">
    <property type="entry name" value="ARYLAMINE N-ACETYLTRANSFERASE 4-RELATED"/>
    <property type="match status" value="1"/>
</dbReference>
<reference evidence="3" key="2">
    <citation type="submission" date="2020-02" db="EMBL/GenBank/DDBJ databases">
        <authorList>
            <person name="Gilchrist C.L.M."/>
            <person name="Chooi Y.-H."/>
        </authorList>
    </citation>
    <scope>NUCLEOTIDE SEQUENCE</scope>
    <source>
        <strain evidence="3">MST-FP2251</strain>
    </source>
</reference>
<dbReference type="AlphaFoldDB" id="A0AAD4GPK1"/>